<gene>
    <name evidence="13" type="ORF">STCU_00380</name>
    <name evidence="12" type="ORF">STCU_05141</name>
</gene>
<dbReference type="Gene3D" id="1.10.800.10">
    <property type="entry name" value="Aromatic amino acid hydroxylase"/>
    <property type="match status" value="1"/>
</dbReference>
<accession>S9UHK7</accession>
<dbReference type="EMBL" id="ATMH01000380">
    <property type="protein sequence ID" value="EPY36841.1"/>
    <property type="molecule type" value="Genomic_DNA"/>
</dbReference>
<dbReference type="PROSITE" id="PS51671">
    <property type="entry name" value="ACT"/>
    <property type="match status" value="1"/>
</dbReference>
<dbReference type="PROSITE" id="PS51410">
    <property type="entry name" value="BH4_AAA_HYDROXYL_2"/>
    <property type="match status" value="1"/>
</dbReference>
<reference evidence="11" key="2">
    <citation type="submission" date="2013-01" db="EMBL/GenBank/DDBJ databases">
        <title>Genomic Cooperation Between Trypanosomatids and Their Bacterial Endosymbionts in the Synthesis of Essential Amino Acids Heavily Influenced by Multiple Lateral Gene Transfer Events.</title>
        <authorList>
            <person name="Alves J.M.P."/>
            <person name="Klein C."/>
            <person name="Maia da Silva F."/>
            <person name="Costa Martins A.G."/>
            <person name="Serrano M.G."/>
            <person name="Buck G.A."/>
            <person name="Vasconcelos A.T.R."/>
            <person name="France-Sagot M."/>
            <person name="Teixeira M.M.G."/>
            <person name="Motta M.C.M."/>
            <person name="Camargo E.P."/>
        </authorList>
    </citation>
    <scope>NUCLEOTIDE SEQUENCE</scope>
</reference>
<dbReference type="PROSITE" id="PS00367">
    <property type="entry name" value="BH4_AAA_HYDROXYL_1"/>
    <property type="match status" value="1"/>
</dbReference>
<evidence type="ECO:0000256" key="7">
    <source>
        <dbReference type="ARBA" id="ARBA00023033"/>
    </source>
</evidence>
<dbReference type="EC" id="1.14.16.1" evidence="3"/>
<dbReference type="SUPFAM" id="SSF55021">
    <property type="entry name" value="ACT-like"/>
    <property type="match status" value="1"/>
</dbReference>
<dbReference type="GO" id="GO:0005506">
    <property type="term" value="F:iron ion binding"/>
    <property type="evidence" value="ECO:0007669"/>
    <property type="project" value="InterPro"/>
</dbReference>
<keyword evidence="14" id="KW-1185">Reference proteome</keyword>
<comment type="cofactor">
    <cofactor evidence="1 8">
        <name>Fe(2+)</name>
        <dbReference type="ChEBI" id="CHEBI:29033"/>
    </cofactor>
</comment>
<dbReference type="InterPro" id="IPR045865">
    <property type="entry name" value="ACT-like_dom_sf"/>
</dbReference>
<dbReference type="GO" id="GO:0004505">
    <property type="term" value="F:phenylalanine 4-monooxygenase activity"/>
    <property type="evidence" value="ECO:0007669"/>
    <property type="project" value="UniProtKB-EC"/>
</dbReference>
<dbReference type="Pfam" id="PF01842">
    <property type="entry name" value="ACT"/>
    <property type="match status" value="1"/>
</dbReference>
<evidence type="ECO:0000313" key="11">
    <source>
        <dbReference type="EMBL" id="AGT02449.1"/>
    </source>
</evidence>
<evidence type="ECO:0000256" key="2">
    <source>
        <dbReference type="ARBA" id="ARBA00009712"/>
    </source>
</evidence>
<dbReference type="OrthoDB" id="983542at2759"/>
<evidence type="ECO:0000256" key="8">
    <source>
        <dbReference type="PIRSR" id="PIRSR601273-2"/>
    </source>
</evidence>
<evidence type="ECO:0000256" key="1">
    <source>
        <dbReference type="ARBA" id="ARBA00001954"/>
    </source>
</evidence>
<feature type="binding site" evidence="8">
    <location>
        <position position="295"/>
    </location>
    <ligand>
        <name>Fe cation</name>
        <dbReference type="ChEBI" id="CHEBI:24875"/>
    </ligand>
</feature>
<evidence type="ECO:0000256" key="4">
    <source>
        <dbReference type="ARBA" id="ARBA00022723"/>
    </source>
</evidence>
<evidence type="ECO:0000313" key="13">
    <source>
        <dbReference type="EMBL" id="EPY36841.1"/>
    </source>
</evidence>
<evidence type="ECO:0000256" key="6">
    <source>
        <dbReference type="ARBA" id="ARBA00023004"/>
    </source>
</evidence>
<name>S9UHK7_9TRYP</name>
<dbReference type="InterPro" id="IPR002912">
    <property type="entry name" value="ACT_dom"/>
</dbReference>
<dbReference type="EMBL" id="KC476510">
    <property type="protein sequence ID" value="AGT02449.1"/>
    <property type="molecule type" value="Genomic_DNA"/>
</dbReference>
<dbReference type="InterPro" id="IPR036951">
    <property type="entry name" value="ArAA_hydroxylase_sf"/>
</dbReference>
<sequence length="448" mass="50863">MFLRRSALRLAAATLEDQYASTGSNIKGKERLGRNRTSLEVSLTADRAGALCDLLGIFRDHGVNISQVANRPRPYENNAKLRTIFLDVDAHVDEPQMLPILAALRERSPNVVVAGSWKVPWYPTCPRDLDDLDQSTMAAGADLQDDPLNPHPGFHDEQYRARRREIVSKAQNYKWGQPIPIVDYTDEENTVWTTVYDHLTQLYPTHACEEYNYVFPLMMENGVLDRTRMPQLADVSAFLHSATGFTVRPVAGLLTSRDFLNGLAFRVFFSTQYIRHAKQPLYTPEPDMVHDIIGHLPLLADTDFANFTQAIGLASLGADDVLLDKLAKLYWFTVEFGLCEQRGKRRVFGAGILSSAGELRHALEGDSEYIPFDPILASVRPFPITKFQPAYFVAKSFKDAEQKLQEWVEGQDKSVILRYNSFAQQVQSYPKNTWKMLQDEMKRSIWTP</sequence>
<evidence type="ECO:0000259" key="10">
    <source>
        <dbReference type="PROSITE" id="PS51671"/>
    </source>
</evidence>
<dbReference type="Pfam" id="PF00351">
    <property type="entry name" value="Biopterin_H"/>
    <property type="match status" value="1"/>
</dbReference>
<comment type="similarity">
    <text evidence="2">Belongs to the biopterin-dependent aromatic amino acid hydroxylase family.</text>
</comment>
<organism evidence="12 14">
    <name type="scientific">Strigomonas culicis</name>
    <dbReference type="NCBI Taxonomy" id="28005"/>
    <lineage>
        <taxon>Eukaryota</taxon>
        <taxon>Discoba</taxon>
        <taxon>Euglenozoa</taxon>
        <taxon>Kinetoplastea</taxon>
        <taxon>Metakinetoplastina</taxon>
        <taxon>Trypanosomatida</taxon>
        <taxon>Trypanosomatidae</taxon>
        <taxon>Strigomonadinae</taxon>
        <taxon>Strigomonas</taxon>
    </lineage>
</organism>
<dbReference type="InterPro" id="IPR001273">
    <property type="entry name" value="ArAA_hydroxylase"/>
</dbReference>
<dbReference type="AlphaFoldDB" id="S9UHK7"/>
<reference evidence="12 14" key="1">
    <citation type="journal article" date="2013" name="PLoS ONE">
        <title>Predicting the Proteins of Angomonas deanei, Strigomonas culicis and Their Respective Endosymbionts Reveals New Aspects of the Trypanosomatidae Family.</title>
        <authorList>
            <person name="Motta M.C."/>
            <person name="Martins A.C."/>
            <person name="de Souza S.S."/>
            <person name="Catta-Preta C.M."/>
            <person name="Silva R."/>
            <person name="Klein C.C."/>
            <person name="de Almeida L.G."/>
            <person name="de Lima Cunha O."/>
            <person name="Ciapina L.P."/>
            <person name="Brocchi M."/>
            <person name="Colabardini A.C."/>
            <person name="de Araujo Lima B."/>
            <person name="Machado C.R."/>
            <person name="de Almeida Soares C.M."/>
            <person name="Probst C.M."/>
            <person name="de Menezes C.B."/>
            <person name="Thompson C.E."/>
            <person name="Bartholomeu D.C."/>
            <person name="Gradia D.F."/>
            <person name="Pavoni D.P."/>
            <person name="Grisard E.C."/>
            <person name="Fantinatti-Garboggini F."/>
            <person name="Marchini F.K."/>
            <person name="Rodrigues-Luiz G.F."/>
            <person name="Wagner G."/>
            <person name="Goldman G.H."/>
            <person name="Fietto J.L."/>
            <person name="Elias M.C."/>
            <person name="Goldman M.H."/>
            <person name="Sagot M.F."/>
            <person name="Pereira M."/>
            <person name="Stoco P.H."/>
            <person name="de Mendonca-Neto R.P."/>
            <person name="Teixeira S.M."/>
            <person name="Maciel T.E."/>
            <person name="de Oliveira Mendes T.A."/>
            <person name="Urmenyi T.P."/>
            <person name="de Souza W."/>
            <person name="Schenkman S."/>
            <person name="de Vasconcelos A.T."/>
        </authorList>
    </citation>
    <scope>NUCLEOTIDE SEQUENCE [LARGE SCALE GENOMIC DNA]</scope>
</reference>
<feature type="domain" description="ACT" evidence="10">
    <location>
        <begin position="39"/>
        <end position="118"/>
    </location>
</feature>
<keyword evidence="4 8" id="KW-0479">Metal-binding</keyword>
<keyword evidence="7 11" id="KW-0503">Monooxygenase</keyword>
<feature type="binding site" evidence="8">
    <location>
        <position position="335"/>
    </location>
    <ligand>
        <name>Fe cation</name>
        <dbReference type="ChEBI" id="CHEBI:24875"/>
    </ligand>
</feature>
<evidence type="ECO:0000313" key="12">
    <source>
        <dbReference type="EMBL" id="EPY28418.1"/>
    </source>
</evidence>
<keyword evidence="5" id="KW-0560">Oxidoreductase</keyword>
<dbReference type="Proteomes" id="UP000015354">
    <property type="component" value="Unassembled WGS sequence"/>
</dbReference>
<dbReference type="SUPFAM" id="SSF56534">
    <property type="entry name" value="Aromatic aminoacid monoxygenases, catalytic and oligomerization domains"/>
    <property type="match status" value="1"/>
</dbReference>
<dbReference type="PANTHER" id="PTHR11473">
    <property type="entry name" value="AROMATIC AMINO ACID HYDROXYLASE"/>
    <property type="match status" value="1"/>
</dbReference>
<proteinExistence type="inferred from homology"/>
<feature type="domain" description="Biopterin-dependent aromatic amino acid hydroxylase family profile" evidence="9">
    <location>
        <begin position="107"/>
        <end position="448"/>
    </location>
</feature>
<evidence type="ECO:0000256" key="5">
    <source>
        <dbReference type="ARBA" id="ARBA00023002"/>
    </source>
</evidence>
<dbReference type="InterPro" id="IPR019774">
    <property type="entry name" value="Aromatic-AA_hydroxylase_C"/>
</dbReference>
<evidence type="ECO:0000256" key="3">
    <source>
        <dbReference type="ARBA" id="ARBA00011995"/>
    </source>
</evidence>
<dbReference type="PRINTS" id="PR00372">
    <property type="entry name" value="FYWHYDRXLASE"/>
</dbReference>
<dbReference type="PANTHER" id="PTHR11473:SF24">
    <property type="entry name" value="PHENYLALANINE-4-HYDROXYLASE"/>
    <property type="match status" value="1"/>
</dbReference>
<keyword evidence="6 8" id="KW-0408">Iron</keyword>
<reference evidence="12" key="3">
    <citation type="submission" date="2013-03" db="EMBL/GenBank/DDBJ databases">
        <authorList>
            <person name="Motta M.C.M."/>
            <person name="Martins A.C.A."/>
            <person name="Preta C.M.C.C."/>
            <person name="Silva R."/>
            <person name="de Souza S.S."/>
            <person name="Klein C.C."/>
            <person name="de Almeida L.G.P."/>
            <person name="Cunha O.L."/>
            <person name="Colabardini A.C."/>
            <person name="Lima B.A."/>
            <person name="Machado C.R."/>
            <person name="Soares C.M.A."/>
            <person name="de Menezes C.B.A."/>
            <person name="Bartolomeu D.C."/>
            <person name="Grisard E.C."/>
            <person name="Fantinatti-Garboggini F."/>
            <person name="Rodrigues-Luiz G.F."/>
            <person name="Wagner G."/>
            <person name="Goldman G.H."/>
            <person name="Fietto J.L.R."/>
            <person name="Ciapina L.P."/>
            <person name="Brocchi M."/>
            <person name="Elias M.C."/>
            <person name="Goldman M.H.S."/>
            <person name="Sagot M.-F."/>
            <person name="Pereira M."/>
            <person name="Stoco P.H."/>
            <person name="Teixeira S.M.R."/>
            <person name="de Mendonca-Neto R.P."/>
            <person name="Maciel T.E.F."/>
            <person name="Mendes T.A.O."/>
            <person name="Urmenyi T.P."/>
            <person name="Teixeira M.M.G."/>
            <person name="de Camargo E.F.P."/>
            <person name="de Sousa W."/>
            <person name="Schenkman S."/>
            <person name="de Vasconcelos A.T.R."/>
        </authorList>
    </citation>
    <scope>NUCLEOTIDE SEQUENCE</scope>
</reference>
<evidence type="ECO:0000259" key="9">
    <source>
        <dbReference type="PROSITE" id="PS51410"/>
    </source>
</evidence>
<dbReference type="EMBL" id="ATMH01005141">
    <property type="protein sequence ID" value="EPY28418.1"/>
    <property type="molecule type" value="Genomic_DNA"/>
</dbReference>
<dbReference type="CDD" id="cd04905">
    <property type="entry name" value="ACT_CM-PDT"/>
    <property type="match status" value="1"/>
</dbReference>
<dbReference type="InterPro" id="IPR036329">
    <property type="entry name" value="Aro-AA_hydroxylase_C_sf"/>
</dbReference>
<dbReference type="Gene3D" id="3.30.70.260">
    <property type="match status" value="1"/>
</dbReference>
<feature type="binding site" evidence="8">
    <location>
        <position position="290"/>
    </location>
    <ligand>
        <name>Fe cation</name>
        <dbReference type="ChEBI" id="CHEBI:24875"/>
    </ligand>
</feature>
<protein>
    <recommendedName>
        <fullName evidence="3">phenylalanine 4-monooxygenase</fullName>
        <ecNumber evidence="3">1.14.16.1</ecNumber>
    </recommendedName>
</protein>
<dbReference type="InterPro" id="IPR018301">
    <property type="entry name" value="ArAA_hydroxylase_Fe/CU_BS"/>
</dbReference>
<evidence type="ECO:0000313" key="14">
    <source>
        <dbReference type="Proteomes" id="UP000015354"/>
    </source>
</evidence>